<evidence type="ECO:0000313" key="2">
    <source>
        <dbReference type="Proteomes" id="UP000053237"/>
    </source>
</evidence>
<dbReference type="Proteomes" id="UP000053237">
    <property type="component" value="Unassembled WGS sequence"/>
</dbReference>
<reference evidence="1 2" key="1">
    <citation type="submission" date="2012-05" db="EMBL/GenBank/DDBJ databases">
        <title>Recombination and specialization in a pathogen metapopulation.</title>
        <authorList>
            <person name="Gardiner A."/>
            <person name="Kemen E."/>
            <person name="Schultz-Larsen T."/>
            <person name="MacLean D."/>
            <person name="Van Oosterhout C."/>
            <person name="Jones J.D.G."/>
        </authorList>
    </citation>
    <scope>NUCLEOTIDE SEQUENCE [LARGE SCALE GENOMIC DNA]</scope>
    <source>
        <strain evidence="1 2">Ac Nc2</strain>
    </source>
</reference>
<dbReference type="AlphaFoldDB" id="A0A024FYN7"/>
<evidence type="ECO:0000313" key="1">
    <source>
        <dbReference type="EMBL" id="CCI11789.1"/>
    </source>
</evidence>
<sequence>MAPLNYYSQNIFVTINNWNCFFHPTFGYFHPTRDFLTNQITALFPHHCSKTCLQFTQSCMSIEGTRNHSCTPYYDPNFRSANLLMLSLYRWSENGPITTAIFCRISFNTSKNQNNL</sequence>
<gene>
    <name evidence="1" type="ORF">BN9_134870</name>
</gene>
<dbReference type="EMBL" id="CAIX01002148">
    <property type="protein sequence ID" value="CCI11789.1"/>
    <property type="molecule type" value="Genomic_DNA"/>
</dbReference>
<comment type="caution">
    <text evidence="1">The sequence shown here is derived from an EMBL/GenBank/DDBJ whole genome shotgun (WGS) entry which is preliminary data.</text>
</comment>
<proteinExistence type="predicted"/>
<name>A0A024FYN7_9STRA</name>
<keyword evidence="2" id="KW-1185">Reference proteome</keyword>
<protein>
    <submittedName>
        <fullName evidence="1">Uncharacterized protein</fullName>
    </submittedName>
</protein>
<accession>A0A024FYN7</accession>
<organism evidence="1 2">
    <name type="scientific">Albugo candida</name>
    <dbReference type="NCBI Taxonomy" id="65357"/>
    <lineage>
        <taxon>Eukaryota</taxon>
        <taxon>Sar</taxon>
        <taxon>Stramenopiles</taxon>
        <taxon>Oomycota</taxon>
        <taxon>Peronosporomycetes</taxon>
        <taxon>Albuginales</taxon>
        <taxon>Albuginaceae</taxon>
        <taxon>Albugo</taxon>
    </lineage>
</organism>
<dbReference type="InParanoid" id="A0A024FYN7"/>